<dbReference type="PANTHER" id="PTHR33710">
    <property type="entry name" value="BNAC02G09200D PROTEIN"/>
    <property type="match status" value="1"/>
</dbReference>
<comment type="caution">
    <text evidence="2">The sequence shown here is derived from an EMBL/GenBank/DDBJ whole genome shotgun (WGS) entry which is preliminary data.</text>
</comment>
<proteinExistence type="predicted"/>
<feature type="signal peptide" evidence="1">
    <location>
        <begin position="1"/>
        <end position="23"/>
    </location>
</feature>
<dbReference type="EMBL" id="JACGWN010000005">
    <property type="protein sequence ID" value="KAL0449587.1"/>
    <property type="molecule type" value="Genomic_DNA"/>
</dbReference>
<dbReference type="SUPFAM" id="SSF56219">
    <property type="entry name" value="DNase I-like"/>
    <property type="match status" value="1"/>
</dbReference>
<name>A0AAW2X6B1_9LAMI</name>
<evidence type="ECO:0000256" key="1">
    <source>
        <dbReference type="SAM" id="SignalP"/>
    </source>
</evidence>
<dbReference type="Gene3D" id="3.60.10.10">
    <property type="entry name" value="Endonuclease/exonuclease/phosphatase"/>
    <property type="match status" value="1"/>
</dbReference>
<gene>
    <name evidence="2" type="ORF">Slati_1515100</name>
</gene>
<sequence>MSRWRSFRTVLARLGFLPCQCRGIYSTGPCSLWKRLDRIFVNDRWLDRWPEASYSSLNPRTSDHSPLVLRGDLHYTLVRFFRFDNYLAASPDFIPTVQKICRHHVVGTVMYSVTRKLKALKPKFRQQRTKKGDLFLNVKLAKEYLDIAQDLLRQCKHNPFLLQLDNCSRMVYLKAVKLEQSMLQQHAKLQWLKGGDHCTRIFFRRVAARRASIRIFQINSEMEVLTPRLRRILLNSLGSISVCWVGRDEAATLT</sequence>
<reference evidence="2" key="2">
    <citation type="journal article" date="2024" name="Plant">
        <title>Genomic evolution and insights into agronomic trait innovations of Sesamum species.</title>
        <authorList>
            <person name="Miao H."/>
            <person name="Wang L."/>
            <person name="Qu L."/>
            <person name="Liu H."/>
            <person name="Sun Y."/>
            <person name="Le M."/>
            <person name="Wang Q."/>
            <person name="Wei S."/>
            <person name="Zheng Y."/>
            <person name="Lin W."/>
            <person name="Duan Y."/>
            <person name="Cao H."/>
            <person name="Xiong S."/>
            <person name="Wang X."/>
            <person name="Wei L."/>
            <person name="Li C."/>
            <person name="Ma Q."/>
            <person name="Ju M."/>
            <person name="Zhao R."/>
            <person name="Li G."/>
            <person name="Mu C."/>
            <person name="Tian Q."/>
            <person name="Mei H."/>
            <person name="Zhang T."/>
            <person name="Gao T."/>
            <person name="Zhang H."/>
        </authorList>
    </citation>
    <scope>NUCLEOTIDE SEQUENCE</scope>
    <source>
        <strain evidence="2">KEN1</strain>
    </source>
</reference>
<protein>
    <submittedName>
        <fullName evidence="2">Uncharacterized protein</fullName>
    </submittedName>
</protein>
<dbReference type="AlphaFoldDB" id="A0AAW2X6B1"/>
<reference evidence="2" key="1">
    <citation type="submission" date="2020-06" db="EMBL/GenBank/DDBJ databases">
        <authorList>
            <person name="Li T."/>
            <person name="Hu X."/>
            <person name="Zhang T."/>
            <person name="Song X."/>
            <person name="Zhang H."/>
            <person name="Dai N."/>
            <person name="Sheng W."/>
            <person name="Hou X."/>
            <person name="Wei L."/>
        </authorList>
    </citation>
    <scope>NUCLEOTIDE SEQUENCE</scope>
    <source>
        <strain evidence="2">KEN1</strain>
        <tissue evidence="2">Leaf</tissue>
    </source>
</reference>
<feature type="chain" id="PRO_5043722015" evidence="1">
    <location>
        <begin position="24"/>
        <end position="254"/>
    </location>
</feature>
<dbReference type="PANTHER" id="PTHR33710:SF71">
    <property type="entry name" value="ENDONUCLEASE_EXONUCLEASE_PHOSPHATASE DOMAIN-CONTAINING PROTEIN"/>
    <property type="match status" value="1"/>
</dbReference>
<evidence type="ECO:0000313" key="2">
    <source>
        <dbReference type="EMBL" id="KAL0449587.1"/>
    </source>
</evidence>
<keyword evidence="1" id="KW-0732">Signal</keyword>
<organism evidence="2">
    <name type="scientific">Sesamum latifolium</name>
    <dbReference type="NCBI Taxonomy" id="2727402"/>
    <lineage>
        <taxon>Eukaryota</taxon>
        <taxon>Viridiplantae</taxon>
        <taxon>Streptophyta</taxon>
        <taxon>Embryophyta</taxon>
        <taxon>Tracheophyta</taxon>
        <taxon>Spermatophyta</taxon>
        <taxon>Magnoliopsida</taxon>
        <taxon>eudicotyledons</taxon>
        <taxon>Gunneridae</taxon>
        <taxon>Pentapetalae</taxon>
        <taxon>asterids</taxon>
        <taxon>lamiids</taxon>
        <taxon>Lamiales</taxon>
        <taxon>Pedaliaceae</taxon>
        <taxon>Sesamum</taxon>
    </lineage>
</organism>
<dbReference type="InterPro" id="IPR036691">
    <property type="entry name" value="Endo/exonu/phosph_ase_sf"/>
</dbReference>
<accession>A0AAW2X6B1</accession>